<accession>A0ABQ4SBK5</accession>
<dbReference type="RefSeq" id="WP_238233944.1">
    <property type="nucleotide sequence ID" value="NZ_BPQQ01000010.1"/>
</dbReference>
<gene>
    <name evidence="1" type="ORF">GMJLKIPL_0974</name>
</gene>
<comment type="caution">
    <text evidence="1">The sequence shown here is derived from an EMBL/GenBank/DDBJ whole genome shotgun (WGS) entry which is preliminary data.</text>
</comment>
<dbReference type="Proteomes" id="UP001055153">
    <property type="component" value="Unassembled WGS sequence"/>
</dbReference>
<name>A0ABQ4SBK5_9HYPH</name>
<dbReference type="EMBL" id="BPQQ01000010">
    <property type="protein sequence ID" value="GJD99060.1"/>
    <property type="molecule type" value="Genomic_DNA"/>
</dbReference>
<evidence type="ECO:0000313" key="1">
    <source>
        <dbReference type="EMBL" id="GJD99060.1"/>
    </source>
</evidence>
<evidence type="ECO:0000313" key="2">
    <source>
        <dbReference type="Proteomes" id="UP001055153"/>
    </source>
</evidence>
<reference evidence="1" key="1">
    <citation type="journal article" date="2021" name="Front. Microbiol.">
        <title>Comprehensive Comparative Genomics and Phenotyping of Methylobacterium Species.</title>
        <authorList>
            <person name="Alessa O."/>
            <person name="Ogura Y."/>
            <person name="Fujitani Y."/>
            <person name="Takami H."/>
            <person name="Hayashi T."/>
            <person name="Sahin N."/>
            <person name="Tani A."/>
        </authorList>
    </citation>
    <scope>NUCLEOTIDE SEQUENCE</scope>
    <source>
        <strain evidence="1">DSM 17168</strain>
    </source>
</reference>
<sequence>MNQAITFKGRGEAVLDQGRIVLHVCPLCSQKNAPEIAVKGLCNWCCYEPDLRDAMPVGLDDCPREDRAAA</sequence>
<protein>
    <recommendedName>
        <fullName evidence="3">Cysteine-rich CPCC domain-containing protein</fullName>
    </recommendedName>
</protein>
<proteinExistence type="predicted"/>
<evidence type="ECO:0008006" key="3">
    <source>
        <dbReference type="Google" id="ProtNLM"/>
    </source>
</evidence>
<keyword evidence="2" id="KW-1185">Reference proteome</keyword>
<reference evidence="1" key="2">
    <citation type="submission" date="2021-08" db="EMBL/GenBank/DDBJ databases">
        <authorList>
            <person name="Tani A."/>
            <person name="Ola A."/>
            <person name="Ogura Y."/>
            <person name="Katsura K."/>
            <person name="Hayashi T."/>
        </authorList>
    </citation>
    <scope>NUCLEOTIDE SEQUENCE</scope>
    <source>
        <strain evidence="1">DSM 17168</strain>
    </source>
</reference>
<organism evidence="1 2">
    <name type="scientific">Methylobacterium isbiliense</name>
    <dbReference type="NCBI Taxonomy" id="315478"/>
    <lineage>
        <taxon>Bacteria</taxon>
        <taxon>Pseudomonadati</taxon>
        <taxon>Pseudomonadota</taxon>
        <taxon>Alphaproteobacteria</taxon>
        <taxon>Hyphomicrobiales</taxon>
        <taxon>Methylobacteriaceae</taxon>
        <taxon>Methylobacterium</taxon>
    </lineage>
</organism>